<evidence type="ECO:0000313" key="4">
    <source>
        <dbReference type="Proteomes" id="UP000002258"/>
    </source>
</evidence>
<dbReference type="KEGG" id="pic:PICST_58159"/>
<dbReference type="InterPro" id="IPR011990">
    <property type="entry name" value="TPR-like_helical_dom_sf"/>
</dbReference>
<dbReference type="InParanoid" id="A3LT80"/>
<evidence type="ECO:0000256" key="2">
    <source>
        <dbReference type="SAM" id="MobiDB-lite"/>
    </source>
</evidence>
<dbReference type="eggNOG" id="KOG2376">
    <property type="taxonomic scope" value="Eukaryota"/>
</dbReference>
<dbReference type="RefSeq" id="XP_001384389.1">
    <property type="nucleotide sequence ID" value="XM_001384352.1"/>
</dbReference>
<comment type="subcellular location">
    <subcellularLocation>
        <location evidence="1">Cytoplasm</location>
    </subcellularLocation>
</comment>
<keyword evidence="1 3" id="KW-0687">Ribonucleoprotein</keyword>
<dbReference type="InterPro" id="IPR026270">
    <property type="entry name" value="SRP72"/>
</dbReference>
<reference evidence="3 4" key="1">
    <citation type="journal article" date="2007" name="Nat. Biotechnol.">
        <title>Genome sequence of the lignocellulose-bioconverting and xylose-fermenting yeast Pichia stipitis.</title>
        <authorList>
            <person name="Jeffries T.W."/>
            <person name="Grigoriev I.V."/>
            <person name="Grimwood J."/>
            <person name="Laplaza J.M."/>
            <person name="Aerts A."/>
            <person name="Salamov A."/>
            <person name="Schmutz J."/>
            <person name="Lindquist E."/>
            <person name="Dehal P."/>
            <person name="Shapiro H."/>
            <person name="Jin Y.S."/>
            <person name="Passoth V."/>
            <person name="Richardson P.M."/>
        </authorList>
    </citation>
    <scope>NUCLEOTIDE SEQUENCE [LARGE SCALE GENOMIC DNA]</scope>
    <source>
        <strain evidence="4">ATCC 58785 / CBS 6054 / NBRC 10063 / NRRL Y-11545</strain>
    </source>
</reference>
<dbReference type="FunCoup" id="A3LT80">
    <property type="interactions" value="956"/>
</dbReference>
<feature type="compositionally biased region" description="Basic residues" evidence="2">
    <location>
        <begin position="604"/>
        <end position="613"/>
    </location>
</feature>
<organism evidence="3 4">
    <name type="scientific">Scheffersomyces stipitis (strain ATCC 58785 / CBS 6054 / NBRC 10063 / NRRL Y-11545)</name>
    <name type="common">Yeast</name>
    <name type="synonym">Pichia stipitis</name>
    <dbReference type="NCBI Taxonomy" id="322104"/>
    <lineage>
        <taxon>Eukaryota</taxon>
        <taxon>Fungi</taxon>
        <taxon>Dikarya</taxon>
        <taxon>Ascomycota</taxon>
        <taxon>Saccharomycotina</taxon>
        <taxon>Pichiomycetes</taxon>
        <taxon>Debaryomycetaceae</taxon>
        <taxon>Scheffersomyces</taxon>
    </lineage>
</organism>
<dbReference type="GO" id="GO:0043022">
    <property type="term" value="F:ribosome binding"/>
    <property type="evidence" value="ECO:0007669"/>
    <property type="project" value="TreeGrafter"/>
</dbReference>
<dbReference type="GO" id="GO:0005786">
    <property type="term" value="C:signal recognition particle, endoplasmic reticulum targeting"/>
    <property type="evidence" value="ECO:0007669"/>
    <property type="project" value="UniProtKB-UniRule"/>
</dbReference>
<comment type="function">
    <text evidence="1">Component of the signal recognition particle (SRP) complex, a ribonucleoprotein complex that mediates the cotranslational targeting of secretory and membrane proteins to the endoplasmic reticulum (ER).</text>
</comment>
<accession>A3LT80</accession>
<keyword evidence="1" id="KW-0733">Signal recognition particle</keyword>
<evidence type="ECO:0000313" key="3">
    <source>
        <dbReference type="EMBL" id="ABN66360.1"/>
    </source>
</evidence>
<keyword evidence="1" id="KW-0963">Cytoplasm</keyword>
<dbReference type="AlphaFoldDB" id="A3LT80"/>
<feature type="region of interest" description="Disordered" evidence="2">
    <location>
        <begin position="604"/>
        <end position="648"/>
    </location>
</feature>
<feature type="compositionally biased region" description="Basic residues" evidence="2">
    <location>
        <begin position="639"/>
        <end position="648"/>
    </location>
</feature>
<dbReference type="PIRSF" id="PIRSF038922">
    <property type="entry name" value="SRP72"/>
    <property type="match status" value="1"/>
</dbReference>
<dbReference type="HOGENOM" id="CLU_013808_1_0_1"/>
<dbReference type="STRING" id="322104.A3LT80"/>
<sequence>MSNSIAEAFKKLNVAQITDVSDYEHIYSVSYEYLSKVKNFHDLKAFKNCLVSLIFLDKYHRAFEIIKKVPEGDYFSNSLVLEVGYVYYKLGKSAEFEQLLKSVKVENEGIAIGLKHIAAQNYYKLGDYGKSLQLYKELIESNKYDNKLDLIINERSVISQLNFNQKNKVESKFNIEEYGENYDLFFNEALIELSNNNFHKSIELLEKAESVCLTQNSDFSKEDLLVELLPIKITSAYIYEILGQSDKSLEILHESNADTINDAMIKLIIKNNIFSLAKEPKDYNLIDRELNYQTNLHKLSQKLTKFQYQVIFKNNVLLRYATGTLSKSQVSDSFIAKYIQDFPGDYFPLAYKLLLSLDINFKDLNDEHKNRIVSRKLYKYVKANYNDKLSNNLIIAVLLLVFVNDKAGNFDQSLTLLEELVDFNLEQPIVTPALVGTLIKVYESLNLTSSLSKLLTKLVTKLLATEEKVMQDDVNYYFFIRIIGFKALNQGNQQGGIQLFEFLSKFNENDSLIKSILTNTSNDLLPVEELSSAKSVEELLSTNIDSLIPTKVKSILKPKVSASKVSKKRSKPKFSATKVLKPEADLSLDDERWLPMKLRSYYKPTRKEKKKLGGGHQGALDPTPAPAPVATSGASSGSKNKKKKKGKK</sequence>
<dbReference type="GO" id="GO:0006614">
    <property type="term" value="P:SRP-dependent cotranslational protein targeting to membrane"/>
    <property type="evidence" value="ECO:0007669"/>
    <property type="project" value="UniProtKB-UniRule"/>
</dbReference>
<gene>
    <name evidence="3" type="primary">SRP72</name>
    <name evidence="3" type="ORF">PICST_58159</name>
</gene>
<dbReference type="SUPFAM" id="SSF48452">
    <property type="entry name" value="TPR-like"/>
    <property type="match status" value="2"/>
</dbReference>
<dbReference type="PANTHER" id="PTHR14094:SF9">
    <property type="entry name" value="SIGNAL RECOGNITION PARTICLE SUBUNIT SRP72"/>
    <property type="match status" value="1"/>
</dbReference>
<dbReference type="Proteomes" id="UP000002258">
    <property type="component" value="Chromosome 4"/>
</dbReference>
<keyword evidence="4" id="KW-1185">Reference proteome</keyword>
<dbReference type="EMBL" id="CP000498">
    <property type="protein sequence ID" value="ABN66360.1"/>
    <property type="molecule type" value="Genomic_DNA"/>
</dbReference>
<dbReference type="OMA" id="ELACNER"/>
<dbReference type="PANTHER" id="PTHR14094">
    <property type="entry name" value="SIGNAL RECOGNITION PARTICLE 72"/>
    <property type="match status" value="1"/>
</dbReference>
<dbReference type="GeneID" id="4838571"/>
<dbReference type="GO" id="GO:0008312">
    <property type="term" value="F:7S RNA binding"/>
    <property type="evidence" value="ECO:0007669"/>
    <property type="project" value="TreeGrafter"/>
</dbReference>
<evidence type="ECO:0000256" key="1">
    <source>
        <dbReference type="PIRNR" id="PIRNR038922"/>
    </source>
</evidence>
<dbReference type="Gene3D" id="1.25.40.10">
    <property type="entry name" value="Tetratricopeptide repeat domain"/>
    <property type="match status" value="1"/>
</dbReference>
<dbReference type="OrthoDB" id="5421607at2759"/>
<proteinExistence type="inferred from homology"/>
<name>A3LT80_PICST</name>
<protein>
    <recommendedName>
        <fullName evidence="1">Signal recognition particle subunit SRP72</fullName>
    </recommendedName>
</protein>
<comment type="similarity">
    <text evidence="1">Belongs to the SRP72 family.</text>
</comment>